<accession>A0A851NWA8</accession>
<reference evidence="13" key="1">
    <citation type="submission" date="2019-09" db="EMBL/GenBank/DDBJ databases">
        <title>Bird 10,000 Genomes (B10K) Project - Family phase.</title>
        <authorList>
            <person name="Zhang G."/>
        </authorList>
    </citation>
    <scope>NUCLEOTIDE SEQUENCE</scope>
    <source>
        <strain evidence="13">B10K-DU-001-08</strain>
        <tissue evidence="13">Muscle</tissue>
    </source>
</reference>
<feature type="region of interest" description="Disordered" evidence="11">
    <location>
        <begin position="1"/>
        <end position="31"/>
    </location>
</feature>
<dbReference type="AlphaFoldDB" id="A0A851NWA8"/>
<evidence type="ECO:0000256" key="11">
    <source>
        <dbReference type="SAM" id="MobiDB-lite"/>
    </source>
</evidence>
<evidence type="ECO:0000256" key="1">
    <source>
        <dbReference type="ARBA" id="ARBA00004145"/>
    </source>
</evidence>
<keyword evidence="6" id="KW-0653">Protein transport</keyword>
<feature type="region of interest" description="Disordered" evidence="11">
    <location>
        <begin position="664"/>
        <end position="822"/>
    </location>
</feature>
<feature type="compositionally biased region" description="Acidic residues" evidence="11">
    <location>
        <begin position="713"/>
        <end position="738"/>
    </location>
</feature>
<feature type="compositionally biased region" description="Low complexity" evidence="11">
    <location>
        <begin position="698"/>
        <end position="712"/>
    </location>
</feature>
<dbReference type="EMBL" id="WBMW01003762">
    <property type="protein sequence ID" value="NXC45838.1"/>
    <property type="molecule type" value="Genomic_DNA"/>
</dbReference>
<dbReference type="InterPro" id="IPR029390">
    <property type="entry name" value="AP3B_C"/>
</dbReference>
<evidence type="ECO:0000256" key="5">
    <source>
        <dbReference type="ARBA" id="ARBA00022553"/>
    </source>
</evidence>
<keyword evidence="5" id="KW-0597">Phosphoprotein</keyword>
<comment type="similarity">
    <text evidence="3">Belongs to the adaptor complexes large subunit family.</text>
</comment>
<feature type="domain" description="AP-3 complex subunit beta C-terminal" evidence="12">
    <location>
        <begin position="797"/>
        <end position="944"/>
    </location>
</feature>
<keyword evidence="7" id="KW-0333">Golgi apparatus</keyword>
<evidence type="ECO:0000313" key="14">
    <source>
        <dbReference type="Proteomes" id="UP000613066"/>
    </source>
</evidence>
<dbReference type="GO" id="GO:0005794">
    <property type="term" value="C:Golgi apparatus"/>
    <property type="evidence" value="ECO:0007669"/>
    <property type="project" value="UniProtKB-SubCell"/>
</dbReference>
<feature type="non-terminal residue" evidence="13">
    <location>
        <position position="1079"/>
    </location>
</feature>
<evidence type="ECO:0000256" key="8">
    <source>
        <dbReference type="ARBA" id="ARBA00023136"/>
    </source>
</evidence>
<protein>
    <submittedName>
        <fullName evidence="13">AP3B2 protein</fullName>
    </submittedName>
</protein>
<evidence type="ECO:0000256" key="3">
    <source>
        <dbReference type="ARBA" id="ARBA00006613"/>
    </source>
</evidence>
<dbReference type="GO" id="GO:0016192">
    <property type="term" value="P:vesicle-mediated transport"/>
    <property type="evidence" value="ECO:0007669"/>
    <property type="project" value="InterPro"/>
</dbReference>
<dbReference type="SUPFAM" id="SSF48371">
    <property type="entry name" value="ARM repeat"/>
    <property type="match status" value="1"/>
</dbReference>
<dbReference type="OrthoDB" id="302453at2759"/>
<dbReference type="PIRSF" id="PIRSF037096">
    <property type="entry name" value="AP3_complex_beta"/>
    <property type="match status" value="1"/>
</dbReference>
<keyword evidence="8" id="KW-0472">Membrane</keyword>
<evidence type="ECO:0000256" key="9">
    <source>
        <dbReference type="ARBA" id="ARBA00023329"/>
    </source>
</evidence>
<feature type="non-terminal residue" evidence="13">
    <location>
        <position position="1"/>
    </location>
</feature>
<feature type="compositionally biased region" description="Basic and acidic residues" evidence="11">
    <location>
        <begin position="664"/>
        <end position="675"/>
    </location>
</feature>
<dbReference type="InterPro" id="IPR011989">
    <property type="entry name" value="ARM-like"/>
</dbReference>
<evidence type="ECO:0000256" key="10">
    <source>
        <dbReference type="ARBA" id="ARBA00023570"/>
    </source>
</evidence>
<evidence type="ECO:0000256" key="7">
    <source>
        <dbReference type="ARBA" id="ARBA00023034"/>
    </source>
</evidence>
<comment type="caution">
    <text evidence="13">The sequence shown here is derived from an EMBL/GenBank/DDBJ whole genome shotgun (WGS) entry which is preliminary data.</text>
</comment>
<gene>
    <name evidence="13" type="primary">Ap3b2</name>
    <name evidence="13" type="ORF">PENPIL_R11497</name>
</gene>
<dbReference type="GO" id="GO:0030665">
    <property type="term" value="C:clathrin-coated vesicle membrane"/>
    <property type="evidence" value="ECO:0007669"/>
    <property type="project" value="UniProtKB-SubCell"/>
</dbReference>
<evidence type="ECO:0000259" key="12">
    <source>
        <dbReference type="SMART" id="SM01355"/>
    </source>
</evidence>
<comment type="function">
    <text evidence="10">Subunit of non-clathrin- and clathrin-associated adaptor protein complex 3 (AP-3) that plays a role in protein sorting in the late-Golgi/trans-Golgi network (TGN) and/or endosomes. The AP complexes mediate both the recruitment of clathrin to membranes and the recognition of sorting signals within the cytosolic tails of transmembrane cargo molecules. AP-3 appears to be involved in the sorting of a subset of transmembrane proteins targeted to lysosomes and lysosome-related organelles. In concert with the BLOC-1 complex, AP-3 is required to target cargos into vesicles assembled at cell bodies for delivery into neurites and nerve terminals.</text>
</comment>
<evidence type="ECO:0000313" key="13">
    <source>
        <dbReference type="EMBL" id="NXC45838.1"/>
    </source>
</evidence>
<dbReference type="InterPro" id="IPR002553">
    <property type="entry name" value="Clathrin/coatomer_adapt-like_N"/>
</dbReference>
<keyword evidence="9" id="KW-0968">Cytoplasmic vesicle</keyword>
<feature type="compositionally biased region" description="Basic residues" evidence="11">
    <location>
        <begin position="741"/>
        <end position="754"/>
    </location>
</feature>
<name>A0A851NWA8_9GALL</name>
<keyword evidence="14" id="KW-1185">Reference proteome</keyword>
<feature type="compositionally biased region" description="Low complexity" evidence="11">
    <location>
        <begin position="762"/>
        <end position="777"/>
    </location>
</feature>
<dbReference type="GO" id="GO:0006886">
    <property type="term" value="P:intracellular protein transport"/>
    <property type="evidence" value="ECO:0007669"/>
    <property type="project" value="InterPro"/>
</dbReference>
<organism evidence="13 14">
    <name type="scientific">Penelope pileata</name>
    <dbReference type="NCBI Taxonomy" id="1118817"/>
    <lineage>
        <taxon>Eukaryota</taxon>
        <taxon>Metazoa</taxon>
        <taxon>Chordata</taxon>
        <taxon>Craniata</taxon>
        <taxon>Vertebrata</taxon>
        <taxon>Euteleostomi</taxon>
        <taxon>Archelosauria</taxon>
        <taxon>Archosauria</taxon>
        <taxon>Dinosauria</taxon>
        <taxon>Saurischia</taxon>
        <taxon>Theropoda</taxon>
        <taxon>Coelurosauria</taxon>
        <taxon>Aves</taxon>
        <taxon>Neognathae</taxon>
        <taxon>Galloanserae</taxon>
        <taxon>Galliformes</taxon>
        <taxon>Cracidae</taxon>
        <taxon>Penelope</taxon>
    </lineage>
</organism>
<evidence type="ECO:0000256" key="4">
    <source>
        <dbReference type="ARBA" id="ARBA00022448"/>
    </source>
</evidence>
<dbReference type="Pfam" id="PF14796">
    <property type="entry name" value="AP3B1_C"/>
    <property type="match status" value="1"/>
</dbReference>
<keyword evidence="4" id="KW-0813">Transport</keyword>
<dbReference type="InterPro" id="IPR026740">
    <property type="entry name" value="AP3_beta"/>
</dbReference>
<dbReference type="Pfam" id="PF24080">
    <property type="entry name" value="AP3B1_C_2"/>
    <property type="match status" value="1"/>
</dbReference>
<sequence>MAASPAYGEEKGGSSSLGEPEYGHDPASGGIFASDYKRHDDLKEMLDSNKDSLKLEAMKRIVAMIARGKNASDLFPAVVKNVACKNIEVKKLVYVYLVRYAEEQQDLALLSISTFQRGLKDPNQLIRASALRVLSSIRVPIIVPIMMLAIKEAASDMSPYVRKTAAHAIPKLYSLDSDQKDQLIEVIEKLLADKTTLVAGSVVMAFEEVCPERIDLIHKNYRKLCNLLIDVEEWGQVVIINMLTRYARTQFLSPNQNESLLEESTEKAFYGSEEEDTKDAKAEAASLAKRKPYVMDPDHRLLLRNTKPLLQSRNAAVVMAVAQLYFHLAPKAEVGVIAKALVRLLRSHSEVQYVVLQNVATMSIKRRGMFEPYLKSFYIRSTDPTQIKILKLEVLTNLANETNISTILREFQTYIRSMDKDFVAATIQAIGRCATNIGKVRDTCLNGLVQLLSNRDELVVAESVVVIKKLLQMQPAQHSEIIKHMAKLTDNIQVPMARASILWLIGEYCEHVPKIAPDVLRKMAKSFTNEEDIVKLQVINLAAKLYLTNSKQSKLLTQYVLNLAKYDQNYDIRDRARFIRQLIVPTEKSGALNKYAKKLFLAQKPAPILESSFKDRDHFQLGSLSHLLNAKAVGYQELPDWPDEAPDPSVRNVEVPEWTKCTSREKRKEKVEKPFYSDSEGESGPTESADSEPESVSEESGGSSSSSSSSSSSEEDDEEDEEEGSGEQSEDKEEDEEEEKKKKRKEKGGPHGKKGRAETSSEDASASESSSSGSDSGTKAPTVVEAKRRKAPPSGKAGPKEISLLDLDDFTPPPPQPVPSSSIVSTSLVTDLEGLTLTDTSLAPALLSPAFGTVRTYELLHRMAGEGLSVEYCFSRRPFPGDPHMVAVQIQISNNTDAEVKSLRVSEPKPLSGMRIQEFPEIERLAPGDTASVVMGIDFCDSTQAANFQLCTHTRHFYVSIQPPVGELMAPIFMSENEFRKEQGKLTGMSEITEKLTLPEKCQSDHAIVQQVTSAANVGRVPCGADNEYRFAAQTVTSGSLVLVTLERREGAAAQLTVNSEKMVIGTMLVKDIIQALAQ</sequence>
<dbReference type="PANTHER" id="PTHR11134">
    <property type="entry name" value="ADAPTOR COMPLEX SUBUNIT BETA FAMILY MEMBER"/>
    <property type="match status" value="1"/>
</dbReference>
<evidence type="ECO:0000256" key="2">
    <source>
        <dbReference type="ARBA" id="ARBA00004555"/>
    </source>
</evidence>
<dbReference type="InterPro" id="IPR016024">
    <property type="entry name" value="ARM-type_fold"/>
</dbReference>
<evidence type="ECO:0000256" key="6">
    <source>
        <dbReference type="ARBA" id="ARBA00022927"/>
    </source>
</evidence>
<comment type="subcellular location">
    <subcellularLocation>
        <location evidence="1">Cytoplasmic vesicle</location>
        <location evidence="1">Clathrin-coated vesicle membrane</location>
        <topology evidence="1">Peripheral membrane protein</topology>
        <orientation evidence="1">Cytoplasmic side</orientation>
    </subcellularLocation>
    <subcellularLocation>
        <location evidence="2">Golgi apparatus</location>
    </subcellularLocation>
</comment>
<dbReference type="Proteomes" id="UP000613066">
    <property type="component" value="Unassembled WGS sequence"/>
</dbReference>
<dbReference type="InterPro" id="IPR026739">
    <property type="entry name" value="AP_beta"/>
</dbReference>
<dbReference type="SMART" id="SM01355">
    <property type="entry name" value="AP3B1_C"/>
    <property type="match status" value="1"/>
</dbReference>
<dbReference type="InterPro" id="IPR056314">
    <property type="entry name" value="AP3B1/2_C"/>
</dbReference>
<dbReference type="Gene3D" id="1.25.10.10">
    <property type="entry name" value="Leucine-rich Repeat Variant"/>
    <property type="match status" value="1"/>
</dbReference>
<proteinExistence type="inferred from homology"/>
<dbReference type="Pfam" id="PF01602">
    <property type="entry name" value="Adaptin_N"/>
    <property type="match status" value="1"/>
</dbReference>
<dbReference type="GO" id="GO:0030123">
    <property type="term" value="C:AP-3 adaptor complex"/>
    <property type="evidence" value="ECO:0007669"/>
    <property type="project" value="InterPro"/>
</dbReference>